<keyword evidence="3 6" id="KW-0812">Transmembrane</keyword>
<feature type="domain" description="SUEL-type lectin" evidence="7">
    <location>
        <begin position="1"/>
        <end position="83"/>
    </location>
</feature>
<proteinExistence type="inferred from homology"/>
<gene>
    <name evidence="8" type="ORF">NDU88_007521</name>
</gene>
<evidence type="ECO:0000313" key="8">
    <source>
        <dbReference type="EMBL" id="KAJ1102475.1"/>
    </source>
</evidence>
<dbReference type="AlphaFoldDB" id="A0AAV7MI82"/>
<dbReference type="Gene3D" id="2.60.120.740">
    <property type="match status" value="1"/>
</dbReference>
<evidence type="ECO:0000256" key="4">
    <source>
        <dbReference type="ARBA" id="ARBA00022989"/>
    </source>
</evidence>
<feature type="transmembrane region" description="Helical" evidence="6">
    <location>
        <begin position="122"/>
        <end position="138"/>
    </location>
</feature>
<evidence type="ECO:0000256" key="3">
    <source>
        <dbReference type="ARBA" id="ARBA00022692"/>
    </source>
</evidence>
<organism evidence="8 9">
    <name type="scientific">Pleurodeles waltl</name>
    <name type="common">Iberian ribbed newt</name>
    <dbReference type="NCBI Taxonomy" id="8319"/>
    <lineage>
        <taxon>Eukaryota</taxon>
        <taxon>Metazoa</taxon>
        <taxon>Chordata</taxon>
        <taxon>Craniata</taxon>
        <taxon>Vertebrata</taxon>
        <taxon>Euteleostomi</taxon>
        <taxon>Amphibia</taxon>
        <taxon>Batrachia</taxon>
        <taxon>Caudata</taxon>
        <taxon>Salamandroidea</taxon>
        <taxon>Salamandridae</taxon>
        <taxon>Pleurodelinae</taxon>
        <taxon>Pleurodeles</taxon>
    </lineage>
</organism>
<dbReference type="CDD" id="cd22829">
    <property type="entry name" value="Gal_Rha_Lectin_EVA1_EVA1C_rpt2"/>
    <property type="match status" value="1"/>
</dbReference>
<comment type="caution">
    <text evidence="8">The sequence shown here is derived from an EMBL/GenBank/DDBJ whole genome shotgun (WGS) entry which is preliminary data.</text>
</comment>
<evidence type="ECO:0000256" key="6">
    <source>
        <dbReference type="SAM" id="Phobius"/>
    </source>
</evidence>
<evidence type="ECO:0000256" key="5">
    <source>
        <dbReference type="ARBA" id="ARBA00023136"/>
    </source>
</evidence>
<evidence type="ECO:0000313" key="9">
    <source>
        <dbReference type="Proteomes" id="UP001066276"/>
    </source>
</evidence>
<dbReference type="InterPro" id="IPR043159">
    <property type="entry name" value="Lectin_gal-bd_sf"/>
</dbReference>
<dbReference type="InterPro" id="IPR039500">
    <property type="entry name" value="EVA1_dom"/>
</dbReference>
<dbReference type="Pfam" id="PF14851">
    <property type="entry name" value="FAM176"/>
    <property type="match status" value="1"/>
</dbReference>
<evidence type="ECO:0000256" key="2">
    <source>
        <dbReference type="ARBA" id="ARBA00006023"/>
    </source>
</evidence>
<dbReference type="GO" id="GO:0030246">
    <property type="term" value="F:carbohydrate binding"/>
    <property type="evidence" value="ECO:0007669"/>
    <property type="project" value="InterPro"/>
</dbReference>
<protein>
    <recommendedName>
        <fullName evidence="7">SUEL-type lectin domain-containing protein</fullName>
    </recommendedName>
</protein>
<dbReference type="Proteomes" id="UP001066276">
    <property type="component" value="Chromosome 10"/>
</dbReference>
<feature type="transmembrane region" description="Helical" evidence="6">
    <location>
        <begin position="144"/>
        <end position="163"/>
    </location>
</feature>
<keyword evidence="4 6" id="KW-1133">Transmembrane helix</keyword>
<dbReference type="GO" id="GO:0016020">
    <property type="term" value="C:membrane"/>
    <property type="evidence" value="ECO:0007669"/>
    <property type="project" value="UniProtKB-SubCell"/>
</dbReference>
<dbReference type="PANTHER" id="PTHR46780">
    <property type="entry name" value="PROTEIN EVA-1"/>
    <property type="match status" value="1"/>
</dbReference>
<sequence length="266" mass="29319">MRLTCRNTSVLALYSASYGRPLRGSPECASGPDIECLSPAALRKVSRKCHGKQNCTIMADASTFGDPCFLGVKKELSVSYTCVPRQLLEEVSRDSPDPFALSDYTHGGWYTGPRLSRLHEEVMILTSSLAVFAHIWGLPEKVGLYFLCGVSVGLVFLLCIFIPKMAFIQDIQKVFMGPDLGSSIQLNELKAYHGSEDEDVNHYDSSSDTSFPRLIRSYRTSTNIFSPELTAALEEVTDPGTKAKDDIWIPKDSSPYAISKVKSATK</sequence>
<dbReference type="PROSITE" id="PS50228">
    <property type="entry name" value="SUEL_LECTIN"/>
    <property type="match status" value="1"/>
</dbReference>
<accession>A0AAV7MI82</accession>
<reference evidence="8" key="1">
    <citation type="journal article" date="2022" name="bioRxiv">
        <title>Sequencing and chromosome-scale assembly of the giantPleurodeles waltlgenome.</title>
        <authorList>
            <person name="Brown T."/>
            <person name="Elewa A."/>
            <person name="Iarovenko S."/>
            <person name="Subramanian E."/>
            <person name="Araus A.J."/>
            <person name="Petzold A."/>
            <person name="Susuki M."/>
            <person name="Suzuki K.-i.T."/>
            <person name="Hayashi T."/>
            <person name="Toyoda A."/>
            <person name="Oliveira C."/>
            <person name="Osipova E."/>
            <person name="Leigh N.D."/>
            <person name="Simon A."/>
            <person name="Yun M.H."/>
        </authorList>
    </citation>
    <scope>NUCLEOTIDE SEQUENCE</scope>
    <source>
        <strain evidence="8">20211129_DDA</strain>
        <tissue evidence="8">Liver</tissue>
    </source>
</reference>
<keyword evidence="9" id="KW-1185">Reference proteome</keyword>
<evidence type="ECO:0000256" key="1">
    <source>
        <dbReference type="ARBA" id="ARBA00004167"/>
    </source>
</evidence>
<dbReference type="InterPro" id="IPR000922">
    <property type="entry name" value="Lectin_gal-bd_dom"/>
</dbReference>
<name>A0AAV7MI82_PLEWA</name>
<dbReference type="Pfam" id="PF02140">
    <property type="entry name" value="SUEL_Lectin"/>
    <property type="match status" value="1"/>
</dbReference>
<keyword evidence="5 6" id="KW-0472">Membrane</keyword>
<comment type="subcellular location">
    <subcellularLocation>
        <location evidence="1">Membrane</location>
        <topology evidence="1">Single-pass membrane protein</topology>
    </subcellularLocation>
</comment>
<dbReference type="EMBL" id="JANPWB010000014">
    <property type="protein sequence ID" value="KAJ1102475.1"/>
    <property type="molecule type" value="Genomic_DNA"/>
</dbReference>
<comment type="similarity">
    <text evidence="2">Belongs to the EVA1 family.</text>
</comment>
<evidence type="ECO:0000259" key="7">
    <source>
        <dbReference type="PROSITE" id="PS50228"/>
    </source>
</evidence>